<keyword evidence="2" id="KW-0808">Transferase</keyword>
<dbReference type="SUPFAM" id="SSF53335">
    <property type="entry name" value="S-adenosyl-L-methionine-dependent methyltransferases"/>
    <property type="match status" value="1"/>
</dbReference>
<accession>A0A1M6MU78</accession>
<dbReference type="Proteomes" id="UP000184050">
    <property type="component" value="Unassembled WGS sequence"/>
</dbReference>
<keyword evidence="3" id="KW-1185">Reference proteome</keyword>
<dbReference type="InterPro" id="IPR029063">
    <property type="entry name" value="SAM-dependent_MTases_sf"/>
</dbReference>
<sequence>MEIKNTRNVFLTPEVASEYDAYYQTETGKIVDNIEKEIVWAHLKELSKTNWLELGCGTGHWTKFFSESKFQITAVDNSEAMLKIARSKSLKNVEFLNADATRLPFSDNHFSGIVSITMLEFVDDLKGALNEIDRVLKPGGTLVLGCLNALSEPGKNKNNDPVFQHARFFTPNEIKEIFTRFGNPRISAGVYFSPDFELLDGTEKQSTAEPAFIAASVQKQK</sequence>
<keyword evidence="2" id="KW-0489">Methyltransferase</keyword>
<dbReference type="InterPro" id="IPR013216">
    <property type="entry name" value="Methyltransf_11"/>
</dbReference>
<evidence type="ECO:0000313" key="3">
    <source>
        <dbReference type="Proteomes" id="UP000184050"/>
    </source>
</evidence>
<feature type="domain" description="Methyltransferase type 11" evidence="1">
    <location>
        <begin position="52"/>
        <end position="144"/>
    </location>
</feature>
<dbReference type="CDD" id="cd02440">
    <property type="entry name" value="AdoMet_MTases"/>
    <property type="match status" value="1"/>
</dbReference>
<reference evidence="2 3" key="1">
    <citation type="submission" date="2016-11" db="EMBL/GenBank/DDBJ databases">
        <authorList>
            <person name="Jaros S."/>
            <person name="Januszkiewicz K."/>
            <person name="Wedrychowicz H."/>
        </authorList>
    </citation>
    <scope>NUCLEOTIDE SEQUENCE [LARGE SCALE GENOMIC DNA]</scope>
    <source>
        <strain evidence="2 3">DSM 27063</strain>
    </source>
</reference>
<dbReference type="AlphaFoldDB" id="A0A1M6MU78"/>
<dbReference type="OrthoDB" id="9770553at2"/>
<dbReference type="PANTHER" id="PTHR43861">
    <property type="entry name" value="TRANS-ACONITATE 2-METHYLTRANSFERASE-RELATED"/>
    <property type="match status" value="1"/>
</dbReference>
<organism evidence="2 3">
    <name type="scientific">Tangfeifania diversioriginum</name>
    <dbReference type="NCBI Taxonomy" id="1168035"/>
    <lineage>
        <taxon>Bacteria</taxon>
        <taxon>Pseudomonadati</taxon>
        <taxon>Bacteroidota</taxon>
        <taxon>Bacteroidia</taxon>
        <taxon>Marinilabiliales</taxon>
        <taxon>Prolixibacteraceae</taxon>
        <taxon>Tangfeifania</taxon>
    </lineage>
</organism>
<dbReference type="Pfam" id="PF08241">
    <property type="entry name" value="Methyltransf_11"/>
    <property type="match status" value="1"/>
</dbReference>
<dbReference type="STRING" id="1168035.SAMN05444280_1364"/>
<evidence type="ECO:0000313" key="2">
    <source>
        <dbReference type="EMBL" id="SHJ86823.1"/>
    </source>
</evidence>
<dbReference type="Gene3D" id="3.40.50.150">
    <property type="entry name" value="Vaccinia Virus protein VP39"/>
    <property type="match status" value="1"/>
</dbReference>
<dbReference type="GO" id="GO:0032259">
    <property type="term" value="P:methylation"/>
    <property type="evidence" value="ECO:0007669"/>
    <property type="project" value="UniProtKB-KW"/>
</dbReference>
<name>A0A1M6MU78_9BACT</name>
<dbReference type="EMBL" id="FQZE01000036">
    <property type="protein sequence ID" value="SHJ86823.1"/>
    <property type="molecule type" value="Genomic_DNA"/>
</dbReference>
<dbReference type="GO" id="GO:0008757">
    <property type="term" value="F:S-adenosylmethionine-dependent methyltransferase activity"/>
    <property type="evidence" value="ECO:0007669"/>
    <property type="project" value="InterPro"/>
</dbReference>
<proteinExistence type="predicted"/>
<dbReference type="RefSeq" id="WP_073172816.1">
    <property type="nucleotide sequence ID" value="NZ_FQZE01000036.1"/>
</dbReference>
<gene>
    <name evidence="2" type="ORF">SAMN05444280_1364</name>
</gene>
<evidence type="ECO:0000259" key="1">
    <source>
        <dbReference type="Pfam" id="PF08241"/>
    </source>
</evidence>
<protein>
    <submittedName>
        <fullName evidence="2">Methyltransferase domain-containing protein</fullName>
    </submittedName>
</protein>